<gene>
    <name evidence="1" type="ORF">DL897_09255</name>
</gene>
<evidence type="ECO:0000313" key="2">
    <source>
        <dbReference type="Proteomes" id="UP000251213"/>
    </source>
</evidence>
<dbReference type="OrthoDB" id="2988895at2"/>
<dbReference type="RefSeq" id="WP_113658862.1">
    <property type="nucleotide sequence ID" value="NZ_KZ845666.1"/>
</dbReference>
<dbReference type="EMBL" id="QJKK01000004">
    <property type="protein sequence ID" value="RAL24491.1"/>
    <property type="molecule type" value="Genomic_DNA"/>
</dbReference>
<proteinExistence type="predicted"/>
<keyword evidence="2" id="KW-1185">Reference proteome</keyword>
<dbReference type="Proteomes" id="UP000251213">
    <property type="component" value="Unassembled WGS sequence"/>
</dbReference>
<sequence>MRWRSLILYPLILCLVIGCQRYEKPSEREGLDNDSHSYSYVGYSDNLMKEAARNVDGVQDVLVDYNWGNIIVTVIPQPNVKESEYPRLAREVRREIMEVNFINPFRVQVKKAEDVKPYRFN</sequence>
<reference evidence="1 2" key="1">
    <citation type="submission" date="2018-06" db="EMBL/GenBank/DDBJ databases">
        <title>Thermoflavimicrobium daqus sp. nov., a thermophilic microbe isolated from Moutai-flavour Daqu.</title>
        <authorList>
            <person name="Wang X."/>
            <person name="Zhou H."/>
        </authorList>
    </citation>
    <scope>NUCLEOTIDE SEQUENCE [LARGE SCALE GENOMIC DNA]</scope>
    <source>
        <strain evidence="1 2">FBKL4.011</strain>
    </source>
</reference>
<evidence type="ECO:0000313" key="1">
    <source>
        <dbReference type="EMBL" id="RAL24491.1"/>
    </source>
</evidence>
<dbReference type="AlphaFoldDB" id="A0A364K5C9"/>
<comment type="caution">
    <text evidence="1">The sequence shown here is derived from an EMBL/GenBank/DDBJ whole genome shotgun (WGS) entry which is preliminary data.</text>
</comment>
<organism evidence="1 2">
    <name type="scientific">Thermoflavimicrobium daqui</name>
    <dbReference type="NCBI Taxonomy" id="2137476"/>
    <lineage>
        <taxon>Bacteria</taxon>
        <taxon>Bacillati</taxon>
        <taxon>Bacillota</taxon>
        <taxon>Bacilli</taxon>
        <taxon>Bacillales</taxon>
        <taxon>Thermoactinomycetaceae</taxon>
        <taxon>Thermoflavimicrobium</taxon>
    </lineage>
</organism>
<name>A0A364K5C9_9BACL</name>
<reference evidence="1 2" key="2">
    <citation type="submission" date="2018-06" db="EMBL/GenBank/DDBJ databases">
        <authorList>
            <person name="Zhirakovskaya E."/>
        </authorList>
    </citation>
    <scope>NUCLEOTIDE SEQUENCE [LARGE SCALE GENOMIC DNA]</scope>
    <source>
        <strain evidence="1 2">FBKL4.011</strain>
    </source>
</reference>
<dbReference type="PROSITE" id="PS51257">
    <property type="entry name" value="PROKAR_LIPOPROTEIN"/>
    <property type="match status" value="1"/>
</dbReference>
<accession>A0A364K5C9</accession>
<protein>
    <submittedName>
        <fullName evidence="1">Uncharacterized protein</fullName>
    </submittedName>
</protein>